<accession>A0ABN6QFK5</accession>
<dbReference type="Proteomes" id="UP001062263">
    <property type="component" value="Chromosome"/>
</dbReference>
<protein>
    <recommendedName>
        <fullName evidence="3">DOMON-like domain-containing protein</fullName>
    </recommendedName>
</protein>
<name>A0ABN6QFK5_9BACT</name>
<evidence type="ECO:0000313" key="1">
    <source>
        <dbReference type="EMBL" id="BDL42723.1"/>
    </source>
</evidence>
<organism evidence="1 2">
    <name type="scientific">Akkermansia biwaensis</name>
    <dbReference type="NCBI Taxonomy" id="2946555"/>
    <lineage>
        <taxon>Bacteria</taxon>
        <taxon>Pseudomonadati</taxon>
        <taxon>Verrucomicrobiota</taxon>
        <taxon>Verrucomicrobiia</taxon>
        <taxon>Verrucomicrobiales</taxon>
        <taxon>Akkermansiaceae</taxon>
        <taxon>Akkermansia</taxon>
    </lineage>
</organism>
<dbReference type="CDD" id="cd09627">
    <property type="entry name" value="DOMON_murB_like"/>
    <property type="match status" value="1"/>
</dbReference>
<dbReference type="Gene3D" id="2.60.40.1190">
    <property type="match status" value="1"/>
</dbReference>
<proteinExistence type="predicted"/>
<reference evidence="1" key="1">
    <citation type="submission" date="2022-06" db="EMBL/GenBank/DDBJ databases">
        <title>Akkermansia biwalacus sp. nov., an anaerobic mucin-degrading bacterium isolated from human intestine.</title>
        <authorList>
            <person name="Kobayashi Y."/>
            <person name="Inoue S."/>
            <person name="Kawahara T."/>
            <person name="Kohda N."/>
        </authorList>
    </citation>
    <scope>NUCLEOTIDE SEQUENCE</scope>
    <source>
        <strain evidence="1">WON2089</strain>
    </source>
</reference>
<gene>
    <name evidence="1" type="ORF">Abiwalacus_02970</name>
</gene>
<sequence length="203" mass="23043">MAKLSKGDDMQAIIHQWAFNGSFDQLASLPRQELVNDWFGYDVEPSAEFAFATDGQYLWFLAARNREATVHPDARPGQFQPELWRYDLAEWFLASGEGTNYWEFNLAPNGAWWACAFTDVRRANEDIPAPLAVDTECILTDEGWCAMARIPLNELRGVDIRDCKLAATFILETPDQIFLTTADDLSGEPDFHRPDCFSTPILK</sequence>
<dbReference type="EMBL" id="AP025943">
    <property type="protein sequence ID" value="BDL42723.1"/>
    <property type="molecule type" value="Genomic_DNA"/>
</dbReference>
<keyword evidence="2" id="KW-1185">Reference proteome</keyword>
<evidence type="ECO:0000313" key="2">
    <source>
        <dbReference type="Proteomes" id="UP001062263"/>
    </source>
</evidence>
<dbReference type="SUPFAM" id="SSF49344">
    <property type="entry name" value="CBD9-like"/>
    <property type="match status" value="1"/>
</dbReference>
<evidence type="ECO:0008006" key="3">
    <source>
        <dbReference type="Google" id="ProtNLM"/>
    </source>
</evidence>